<evidence type="ECO:0000256" key="3">
    <source>
        <dbReference type="SAM" id="SignalP"/>
    </source>
</evidence>
<evidence type="ECO:0000256" key="2">
    <source>
        <dbReference type="SAM" id="MobiDB-lite"/>
    </source>
</evidence>
<dbReference type="InterPro" id="IPR013201">
    <property type="entry name" value="Prot_inhib_I29"/>
</dbReference>
<feature type="region of interest" description="Disordered" evidence="2">
    <location>
        <begin position="286"/>
        <end position="326"/>
    </location>
</feature>
<feature type="compositionally biased region" description="Basic and acidic residues" evidence="2">
    <location>
        <begin position="294"/>
        <end position="304"/>
    </location>
</feature>
<comment type="caution">
    <text evidence="5">The sequence shown here is derived from an EMBL/GenBank/DDBJ whole genome shotgun (WGS) entry which is preliminary data.</text>
</comment>
<feature type="chain" id="PRO_5018568922" evidence="3">
    <location>
        <begin position="19"/>
        <end position="406"/>
    </location>
</feature>
<dbReference type="AlphaFoldDB" id="Q4SJ28"/>
<dbReference type="SMART" id="SM00645">
    <property type="entry name" value="Pept_C1"/>
    <property type="match status" value="1"/>
</dbReference>
<dbReference type="InterPro" id="IPR013128">
    <property type="entry name" value="Peptidase_C1A"/>
</dbReference>
<dbReference type="GO" id="GO:0008234">
    <property type="term" value="F:cysteine-type peptidase activity"/>
    <property type="evidence" value="ECO:0007669"/>
    <property type="project" value="InterPro"/>
</dbReference>
<comment type="similarity">
    <text evidence="1">Belongs to the peptidase C1 family.</text>
</comment>
<dbReference type="Gene3D" id="1.10.287.2250">
    <property type="match status" value="1"/>
</dbReference>
<feature type="signal peptide" evidence="3">
    <location>
        <begin position="1"/>
        <end position="18"/>
    </location>
</feature>
<feature type="domain" description="Peptidase C1A papain C-terminal" evidence="4">
    <location>
        <begin position="155"/>
        <end position="396"/>
    </location>
</feature>
<dbReference type="EMBL" id="CAAE01014577">
    <property type="protein sequence ID" value="CAF99354.1"/>
    <property type="molecule type" value="Genomic_DNA"/>
</dbReference>
<evidence type="ECO:0000256" key="1">
    <source>
        <dbReference type="ARBA" id="ARBA00008455"/>
    </source>
</evidence>
<dbReference type="Gene3D" id="3.90.70.10">
    <property type="entry name" value="Cysteine proteinases"/>
    <property type="match status" value="1"/>
</dbReference>
<dbReference type="Pfam" id="PF08246">
    <property type="entry name" value="Inhibitor_I29"/>
    <property type="match status" value="1"/>
</dbReference>
<accession>Q4SJ28</accession>
<dbReference type="OrthoDB" id="190265at2759"/>
<dbReference type="CDD" id="cd02248">
    <property type="entry name" value="Peptidase_C1A"/>
    <property type="match status" value="1"/>
</dbReference>
<keyword evidence="3" id="KW-0732">Signal</keyword>
<dbReference type="InterPro" id="IPR000668">
    <property type="entry name" value="Peptidase_C1A_C"/>
</dbReference>
<reference evidence="5" key="2">
    <citation type="submission" date="2004-02" db="EMBL/GenBank/DDBJ databases">
        <authorList>
            <consortium name="Genoscope"/>
            <consortium name="Whitehead Institute Centre for Genome Research"/>
        </authorList>
    </citation>
    <scope>NUCLEOTIDE SEQUENCE</scope>
</reference>
<dbReference type="SUPFAM" id="SSF54001">
    <property type="entry name" value="Cysteine proteinases"/>
    <property type="match status" value="1"/>
</dbReference>
<dbReference type="PANTHER" id="PTHR12411">
    <property type="entry name" value="CYSTEINE PROTEASE FAMILY C1-RELATED"/>
    <property type="match status" value="1"/>
</dbReference>
<evidence type="ECO:0000313" key="5">
    <source>
        <dbReference type="EMBL" id="CAF99354.1"/>
    </source>
</evidence>
<evidence type="ECO:0000259" key="4">
    <source>
        <dbReference type="SMART" id="SM00645"/>
    </source>
</evidence>
<sequence length="406" mass="45206">MHVLFAVLLLGFQVGGDASSALSRMWEEWKSEHSKSYDNQVGRVVFWSLMEGGDPLFGWLCWFQTQMAVRRAAWERNARLVARHNLEASAGKHSFTLELNHLADLVRRVLLLQPSLASERVRLTAEEINEMNNLKVEERAPVRNGTSEEKLGFETPPSVDWRKAGLVSPVQNQGFCNSCWAFSSLGALEGQMKKRTGFLVPLSPQNLLDCSISDGNLGCRGGYISKSYSYIIRNGGVDSDSFYPYEHQVSASLQPRLTSSAPAPGELLPFADREVPVLRPGKGRLLLQLPRPPVGERGDPEGRRGQSGAGGRGCERHAAHLPPLQRRLVRRSELQPQVHKPRGAGCGLRHLQRSGFLAGEKQLGNPVGGRGLYKNGQKQKEPLRHRQLCHLPVAVKNWRRPQSRRG</sequence>
<dbReference type="InterPro" id="IPR038765">
    <property type="entry name" value="Papain-like_cys_pep_sf"/>
</dbReference>
<name>Q4SJ28_TETNG</name>
<reference evidence="5" key="1">
    <citation type="journal article" date="2004" name="Nature">
        <title>Genome duplication in the teleost fish Tetraodon nigroviridis reveals the early vertebrate proto-karyotype.</title>
        <authorList>
            <person name="Jaillon O."/>
            <person name="Aury J.-M."/>
            <person name="Brunet F."/>
            <person name="Petit J.-L."/>
            <person name="Stange-Thomann N."/>
            <person name="Mauceli E."/>
            <person name="Bouneau L."/>
            <person name="Fischer C."/>
            <person name="Ozouf-Costaz C."/>
            <person name="Bernot A."/>
            <person name="Nicaud S."/>
            <person name="Jaffe D."/>
            <person name="Fisher S."/>
            <person name="Lutfalla G."/>
            <person name="Dossat C."/>
            <person name="Segurens B."/>
            <person name="Dasilva C."/>
            <person name="Salanoubat M."/>
            <person name="Levy M."/>
            <person name="Boudet N."/>
            <person name="Castellano S."/>
            <person name="Anthouard V."/>
            <person name="Jubin C."/>
            <person name="Castelli V."/>
            <person name="Katinka M."/>
            <person name="Vacherie B."/>
            <person name="Biemont C."/>
            <person name="Skalli Z."/>
            <person name="Cattolico L."/>
            <person name="Poulain J."/>
            <person name="De Berardinis V."/>
            <person name="Cruaud C."/>
            <person name="Duprat S."/>
            <person name="Brottier P."/>
            <person name="Coutanceau J.-P."/>
            <person name="Gouzy J."/>
            <person name="Parra G."/>
            <person name="Lardier G."/>
            <person name="Chapple C."/>
            <person name="McKernan K.J."/>
            <person name="McEwan P."/>
            <person name="Bosak S."/>
            <person name="Kellis M."/>
            <person name="Volff J.-N."/>
            <person name="Guigo R."/>
            <person name="Zody M.C."/>
            <person name="Mesirov J."/>
            <person name="Lindblad-Toh K."/>
            <person name="Birren B."/>
            <person name="Nusbaum C."/>
            <person name="Kahn D."/>
            <person name="Robinson-Rechavi M."/>
            <person name="Laudet V."/>
            <person name="Schachter V."/>
            <person name="Quetier F."/>
            <person name="Saurin W."/>
            <person name="Scarpelli C."/>
            <person name="Wincker P."/>
            <person name="Lander E.S."/>
            <person name="Weissenbach J."/>
            <person name="Roest Crollius H."/>
        </authorList>
    </citation>
    <scope>NUCLEOTIDE SEQUENCE [LARGE SCALE GENOMIC DNA]</scope>
</reference>
<feature type="region of interest" description="Disordered" evidence="2">
    <location>
        <begin position="360"/>
        <end position="384"/>
    </location>
</feature>
<dbReference type="InterPro" id="IPR039417">
    <property type="entry name" value="Peptidase_C1A_papain-like"/>
</dbReference>
<dbReference type="GO" id="GO:0006508">
    <property type="term" value="P:proteolysis"/>
    <property type="evidence" value="ECO:0007669"/>
    <property type="project" value="InterPro"/>
</dbReference>
<gene>
    <name evidence="5" type="ORF">GSTENG00017383001</name>
</gene>
<organism evidence="5">
    <name type="scientific">Tetraodon nigroviridis</name>
    <name type="common">Spotted green pufferfish</name>
    <name type="synonym">Chelonodon nigroviridis</name>
    <dbReference type="NCBI Taxonomy" id="99883"/>
    <lineage>
        <taxon>Eukaryota</taxon>
        <taxon>Metazoa</taxon>
        <taxon>Chordata</taxon>
        <taxon>Craniata</taxon>
        <taxon>Vertebrata</taxon>
        <taxon>Euteleostomi</taxon>
        <taxon>Actinopterygii</taxon>
        <taxon>Neopterygii</taxon>
        <taxon>Teleostei</taxon>
        <taxon>Neoteleostei</taxon>
        <taxon>Acanthomorphata</taxon>
        <taxon>Eupercaria</taxon>
        <taxon>Tetraodontiformes</taxon>
        <taxon>Tetradontoidea</taxon>
        <taxon>Tetraodontidae</taxon>
        <taxon>Tetraodon</taxon>
    </lineage>
</organism>
<proteinExistence type="inferred from homology"/>
<dbReference type="Pfam" id="PF00112">
    <property type="entry name" value="Peptidase_C1"/>
    <property type="match status" value="1"/>
</dbReference>
<dbReference type="KEGG" id="tng:GSTEN00017383G001"/>
<protein>
    <submittedName>
        <fullName evidence="5">(spotted green pufferfish) hypothetical protein</fullName>
    </submittedName>
</protein>